<dbReference type="AlphaFoldDB" id="A0A3J3CW56"/>
<dbReference type="InterPro" id="IPR050263">
    <property type="entry name" value="Bact_Fimbrial_Adh_Pro"/>
</dbReference>
<organism evidence="6">
    <name type="scientific">Salmonella enterica</name>
    <name type="common">Salmonella choleraesuis</name>
    <dbReference type="NCBI Taxonomy" id="28901"/>
    <lineage>
        <taxon>Bacteria</taxon>
        <taxon>Pseudomonadati</taxon>
        <taxon>Pseudomonadota</taxon>
        <taxon>Gammaproteobacteria</taxon>
        <taxon>Enterobacterales</taxon>
        <taxon>Enterobacteriaceae</taxon>
        <taxon>Salmonella</taxon>
    </lineage>
</organism>
<dbReference type="InterPro" id="IPR036937">
    <property type="entry name" value="Adhesion_dom_fimbrial_sf"/>
</dbReference>
<dbReference type="GO" id="GO:0009289">
    <property type="term" value="C:pilus"/>
    <property type="evidence" value="ECO:0007669"/>
    <property type="project" value="UniProtKB-SubCell"/>
</dbReference>
<accession>A0A3J3CW56</accession>
<dbReference type="InterPro" id="IPR008966">
    <property type="entry name" value="Adhesion_dom_sf"/>
</dbReference>
<evidence type="ECO:0000256" key="2">
    <source>
        <dbReference type="ARBA" id="ARBA00006671"/>
    </source>
</evidence>
<evidence type="ECO:0000256" key="1">
    <source>
        <dbReference type="ARBA" id="ARBA00004561"/>
    </source>
</evidence>
<feature type="domain" description="Fimbrial-type adhesion" evidence="5">
    <location>
        <begin position="158"/>
        <end position="300"/>
    </location>
</feature>
<keyword evidence="3" id="KW-0281">Fimbrium</keyword>
<gene>
    <name evidence="6" type="ORF">EEN88_22600</name>
</gene>
<dbReference type="PANTHER" id="PTHR33420">
    <property type="entry name" value="FIMBRIAL SUBUNIT ELFA-RELATED"/>
    <property type="match status" value="1"/>
</dbReference>
<dbReference type="PANTHER" id="PTHR33420:SF14">
    <property type="entry name" value="TYPE 1 FIMBRIN D-MANNOSE SPECIFIC ADHESIN"/>
    <property type="match status" value="1"/>
</dbReference>
<protein>
    <submittedName>
        <fullName evidence="6">Fimbrial protein</fullName>
    </submittedName>
</protein>
<dbReference type="InterPro" id="IPR000259">
    <property type="entry name" value="Adhesion_dom_fimbrial"/>
</dbReference>
<dbReference type="EMBL" id="RNUA01000154">
    <property type="protein sequence ID" value="MHT00518.1"/>
    <property type="molecule type" value="Genomic_DNA"/>
</dbReference>
<feature type="chain" id="PRO_5030077658" evidence="4">
    <location>
        <begin position="21"/>
        <end position="300"/>
    </location>
</feature>
<feature type="signal peptide" evidence="4">
    <location>
        <begin position="1"/>
        <end position="20"/>
    </location>
</feature>
<dbReference type="Gene3D" id="2.60.40.1090">
    <property type="entry name" value="Fimbrial-type adhesion domain"/>
    <property type="match status" value="1"/>
</dbReference>
<name>A0A3J3CW56_SALER</name>
<reference evidence="6" key="1">
    <citation type="submission" date="2018-11" db="EMBL/GenBank/DDBJ databases">
        <authorList>
            <consortium name="PulseNet: The National Subtyping Network for Foodborne Disease Surveillance"/>
            <person name="Tarr C.L."/>
            <person name="Trees E."/>
            <person name="Katz L.S."/>
            <person name="Carleton-Romer H.A."/>
            <person name="Stroika S."/>
            <person name="Kucerova Z."/>
            <person name="Roache K.F."/>
            <person name="Sabol A.L."/>
            <person name="Besser J."/>
            <person name="Gerner-Smidt P."/>
        </authorList>
    </citation>
    <scope>NUCLEOTIDE SEQUENCE [LARGE SCALE GENOMIC DNA]</scope>
    <source>
        <strain evidence="6">PNUSAS059687</strain>
    </source>
</reference>
<evidence type="ECO:0000313" key="6">
    <source>
        <dbReference type="EMBL" id="MHT00518.1"/>
    </source>
</evidence>
<comment type="subcellular location">
    <subcellularLocation>
        <location evidence="1">Fimbrium</location>
    </subcellularLocation>
</comment>
<dbReference type="GO" id="GO:0043709">
    <property type="term" value="P:cell adhesion involved in single-species biofilm formation"/>
    <property type="evidence" value="ECO:0007669"/>
    <property type="project" value="TreeGrafter"/>
</dbReference>
<comment type="caution">
    <text evidence="6">The sequence shown here is derived from an EMBL/GenBank/DDBJ whole genome shotgun (WGS) entry which is preliminary data.</text>
</comment>
<sequence length="300" mass="31656">MKFRILALFISTAAIHMASADTLTRVELGNQVLRVSQPLNVVFARQPVTLPPLCHGDCSGVTVKWNALAPRLNTVNSPPGEYLFDSGVKGIAIRIDAPQQSGSVPADQPLTLQVGLVKISQDVAAGVMTLSTPLLQWELTSSGAGSLQSESRGQIVVGGSLTAGSCEPNAGTLTFNLPPVRLADLKRTVPGQPVAGQSDSQAIAVTCTPGIATALSATFFASTAEGNPRIVQSDNPGVGFLMVDGDYHQTLYWDKTHPLVYPIPASGQTRIPLSVYYTPTGQDIQAGKVMAQAQFTIDYQ</sequence>
<dbReference type="Pfam" id="PF00419">
    <property type="entry name" value="Fimbrial"/>
    <property type="match status" value="1"/>
</dbReference>
<evidence type="ECO:0000256" key="3">
    <source>
        <dbReference type="ARBA" id="ARBA00023263"/>
    </source>
</evidence>
<proteinExistence type="inferred from homology"/>
<comment type="similarity">
    <text evidence="2">Belongs to the fimbrial protein family.</text>
</comment>
<evidence type="ECO:0000259" key="5">
    <source>
        <dbReference type="Pfam" id="PF00419"/>
    </source>
</evidence>
<keyword evidence="4" id="KW-0732">Signal</keyword>
<dbReference type="Proteomes" id="UP000839513">
    <property type="component" value="Unassembled WGS sequence"/>
</dbReference>
<evidence type="ECO:0000256" key="4">
    <source>
        <dbReference type="SAM" id="SignalP"/>
    </source>
</evidence>
<dbReference type="SUPFAM" id="SSF49401">
    <property type="entry name" value="Bacterial adhesins"/>
    <property type="match status" value="1"/>
</dbReference>